<evidence type="ECO:0000256" key="4">
    <source>
        <dbReference type="ARBA" id="ARBA00022490"/>
    </source>
</evidence>
<reference evidence="8" key="1">
    <citation type="submission" date="2022-12" db="EMBL/GenBank/DDBJ databases">
        <title>Chromosome-level genome assembly of the bean flower thrips Megalurothrips usitatus.</title>
        <authorList>
            <person name="Ma L."/>
            <person name="Liu Q."/>
            <person name="Li H."/>
            <person name="Cai W."/>
        </authorList>
    </citation>
    <scope>NUCLEOTIDE SEQUENCE</scope>
    <source>
        <strain evidence="8">Cailab_2022a</strain>
    </source>
</reference>
<evidence type="ECO:0000256" key="7">
    <source>
        <dbReference type="SAM" id="MobiDB-lite"/>
    </source>
</evidence>
<dbReference type="GO" id="GO:0005634">
    <property type="term" value="C:nucleus"/>
    <property type="evidence" value="ECO:0007669"/>
    <property type="project" value="UniProtKB-SubCell"/>
</dbReference>
<comment type="caution">
    <text evidence="8">The sequence shown here is derived from an EMBL/GenBank/DDBJ whole genome shotgun (WGS) entry which is preliminary data.</text>
</comment>
<keyword evidence="6" id="KW-0479">Metal-binding</keyword>
<dbReference type="FunFam" id="1.20.58.200:FF:000001">
    <property type="entry name" value="Translin-associated factor X"/>
    <property type="match status" value="1"/>
</dbReference>
<dbReference type="SUPFAM" id="SSF74784">
    <property type="entry name" value="Translin"/>
    <property type="match status" value="1"/>
</dbReference>
<evidence type="ECO:0000313" key="8">
    <source>
        <dbReference type="EMBL" id="KAJ1529675.1"/>
    </source>
</evidence>
<evidence type="ECO:0000256" key="6">
    <source>
        <dbReference type="PIRSR" id="PIRSR602848-1"/>
    </source>
</evidence>
<comment type="similarity">
    <text evidence="3">Belongs to the translin family.</text>
</comment>
<evidence type="ECO:0000256" key="5">
    <source>
        <dbReference type="ARBA" id="ARBA00023242"/>
    </source>
</evidence>
<accession>A0AAV7XWS0</accession>
<keyword evidence="4" id="KW-0963">Cytoplasm</keyword>
<protein>
    <recommendedName>
        <fullName evidence="10">Translin-associated protein X</fullName>
    </recommendedName>
</protein>
<dbReference type="AlphaFoldDB" id="A0AAV7XWS0"/>
<dbReference type="InterPro" id="IPR002848">
    <property type="entry name" value="Translin_fam"/>
</dbReference>
<dbReference type="PANTHER" id="PTHR10741">
    <property type="entry name" value="TRANSLIN AND TRANSLIN ASSOCIATED PROTEIN X"/>
    <property type="match status" value="1"/>
</dbReference>
<dbReference type="GO" id="GO:0046872">
    <property type="term" value="F:metal ion binding"/>
    <property type="evidence" value="ECO:0007669"/>
    <property type="project" value="UniProtKB-KW"/>
</dbReference>
<keyword evidence="9" id="KW-1185">Reference proteome</keyword>
<proteinExistence type="inferred from homology"/>
<feature type="binding site" evidence="6">
    <location>
        <position position="137"/>
    </location>
    <ligand>
        <name>Mg(2+)</name>
        <dbReference type="ChEBI" id="CHEBI:18420"/>
    </ligand>
</feature>
<dbReference type="InterPro" id="IPR036081">
    <property type="entry name" value="Translin_sf"/>
</dbReference>
<dbReference type="CDD" id="cd14820">
    <property type="entry name" value="TRAX"/>
    <property type="match status" value="1"/>
</dbReference>
<evidence type="ECO:0000256" key="2">
    <source>
        <dbReference type="ARBA" id="ARBA00004496"/>
    </source>
</evidence>
<feature type="binding site" evidence="6">
    <location>
        <position position="184"/>
    </location>
    <ligand>
        <name>Mg(2+)</name>
        <dbReference type="ChEBI" id="CHEBI:18420"/>
    </ligand>
</feature>
<dbReference type="Proteomes" id="UP001075354">
    <property type="component" value="Chromosome 3"/>
</dbReference>
<evidence type="ECO:0000313" key="9">
    <source>
        <dbReference type="Proteomes" id="UP001075354"/>
    </source>
</evidence>
<comment type="subcellular location">
    <subcellularLocation>
        <location evidence="2">Cytoplasm</location>
    </subcellularLocation>
    <subcellularLocation>
        <location evidence="1">Nucleus</location>
    </subcellularLocation>
</comment>
<dbReference type="Pfam" id="PF01997">
    <property type="entry name" value="Translin"/>
    <property type="match status" value="1"/>
</dbReference>
<dbReference type="InterPro" id="IPR016068">
    <property type="entry name" value="Translin_N"/>
</dbReference>
<sequence>MSHRDGQSGRGRRGGGGQRQWRPNVGERGKQVIEGLDENSPVIQSFRKFALELDTKHDRYERIVKHSRDITIESKRIIFLLHSIDSESKRETVLTEAQNRINQLNSTIFKEIAIELKGQDSYQYLRSFSAGLQEYIEAVTFLFYLRDGKLPHWDEIQQNIVYDEEKVHLDPVEYFLGVGDLTGELMRCCIQSLGTGSTKSCYEACSFVRDIYIGFISVSSPGHREFSRKLFVLRQSLSKMEMACYTLAVRGNEIPKHMLADVFSSSEVHDAHDEGFCVD</sequence>
<evidence type="ECO:0008006" key="10">
    <source>
        <dbReference type="Google" id="ProtNLM"/>
    </source>
</evidence>
<dbReference type="EMBL" id="JAPTSV010000003">
    <property type="protein sequence ID" value="KAJ1529675.1"/>
    <property type="molecule type" value="Genomic_DNA"/>
</dbReference>
<dbReference type="GO" id="GO:0043565">
    <property type="term" value="F:sequence-specific DNA binding"/>
    <property type="evidence" value="ECO:0007669"/>
    <property type="project" value="InterPro"/>
</dbReference>
<keyword evidence="5" id="KW-0539">Nucleus</keyword>
<dbReference type="Gene3D" id="1.20.58.200">
    <property type="entry name" value="Translin, domain 2"/>
    <property type="match status" value="1"/>
</dbReference>
<dbReference type="GO" id="GO:0005737">
    <property type="term" value="C:cytoplasm"/>
    <property type="evidence" value="ECO:0007669"/>
    <property type="project" value="UniProtKB-SubCell"/>
</dbReference>
<dbReference type="Gene3D" id="1.20.58.190">
    <property type="entry name" value="Translin, domain 1"/>
    <property type="match status" value="1"/>
</dbReference>
<evidence type="ECO:0000256" key="3">
    <source>
        <dbReference type="ARBA" id="ARBA00005902"/>
    </source>
</evidence>
<gene>
    <name evidence="8" type="ORF">ONE63_006431</name>
</gene>
<evidence type="ECO:0000256" key="1">
    <source>
        <dbReference type="ARBA" id="ARBA00004123"/>
    </source>
</evidence>
<name>A0AAV7XWS0_9NEOP</name>
<dbReference type="InterPro" id="IPR016069">
    <property type="entry name" value="Translin_C"/>
</dbReference>
<organism evidence="8 9">
    <name type="scientific">Megalurothrips usitatus</name>
    <name type="common">bean blossom thrips</name>
    <dbReference type="NCBI Taxonomy" id="439358"/>
    <lineage>
        <taxon>Eukaryota</taxon>
        <taxon>Metazoa</taxon>
        <taxon>Ecdysozoa</taxon>
        <taxon>Arthropoda</taxon>
        <taxon>Hexapoda</taxon>
        <taxon>Insecta</taxon>
        <taxon>Pterygota</taxon>
        <taxon>Neoptera</taxon>
        <taxon>Paraneoptera</taxon>
        <taxon>Thysanoptera</taxon>
        <taxon>Terebrantia</taxon>
        <taxon>Thripoidea</taxon>
        <taxon>Thripidae</taxon>
        <taxon>Megalurothrips</taxon>
    </lineage>
</organism>
<feature type="region of interest" description="Disordered" evidence="7">
    <location>
        <begin position="1"/>
        <end position="26"/>
    </location>
</feature>
<keyword evidence="6" id="KW-0460">Magnesium</keyword>